<dbReference type="PROSITE" id="PS51257">
    <property type="entry name" value="PROKAR_LIPOPROTEIN"/>
    <property type="match status" value="1"/>
</dbReference>
<feature type="compositionally biased region" description="Low complexity" evidence="6">
    <location>
        <begin position="42"/>
        <end position="61"/>
    </location>
</feature>
<gene>
    <name evidence="9" type="ORF">DLJ61_23220</name>
</gene>
<evidence type="ECO:0000313" key="10">
    <source>
        <dbReference type="Proteomes" id="UP000247118"/>
    </source>
</evidence>
<dbReference type="InterPro" id="IPR017853">
    <property type="entry name" value="GH"/>
</dbReference>
<reference evidence="9 10" key="1">
    <citation type="submission" date="2018-05" db="EMBL/GenBank/DDBJ databases">
        <title>Complete genome sequence of Gordonia terrae NRRL B-16283.</title>
        <authorList>
            <person name="Garlena R.A."/>
            <person name="Russell D.A."/>
            <person name="Hatfull G.F."/>
        </authorList>
    </citation>
    <scope>NUCLEOTIDE SEQUENCE [LARGE SCALE GENOMIC DNA]</scope>
    <source>
        <strain evidence="9 10">NRRL B-16283</strain>
    </source>
</reference>
<dbReference type="Proteomes" id="UP000247118">
    <property type="component" value="Chromosome"/>
</dbReference>
<sequence>MGPTRRPRWNRNTLTAVTVTVLCVALAACTGSTTDSPPPTPSYSVTAEAPLSSSPAPTTTPVANSCGATELAKLSVRQKLAQLIVVGVTGAADAQQIVENEEIGGIFVGSWTDKSILTSGAAARISQNSSIPLMVTVDHEGGRVSRLSALGIDNASPRELAQTKTPEQVRAIAADVGRKLKRLGVTVDFAPVADVSEESDDEVIGDRSFSNDPAVVTEYAGAYAAGLADAGITPVYKHFPGHGHGSGDSHLGVVTVPSLAELQDSDLVPFRTLLRDPGTAGAMVGHLIVPGLTKGLPASISRPAIQMLRTGVGYDGPRFDGVIYSDDLSGMAAISAQYPIEQAVEKFILAGGDVALWLSTDRVASVLDNLERAVSAGRLAPARLDDKVVRILRSKGVVNC</sequence>
<dbReference type="InterPro" id="IPR036962">
    <property type="entry name" value="Glyco_hydro_3_N_sf"/>
</dbReference>
<accession>A0AAD0KAT5</accession>
<dbReference type="InterPro" id="IPR050226">
    <property type="entry name" value="NagZ_Beta-hexosaminidase"/>
</dbReference>
<dbReference type="EMBL" id="CP029604">
    <property type="protein sequence ID" value="AWO86041.1"/>
    <property type="molecule type" value="Genomic_DNA"/>
</dbReference>
<dbReference type="SUPFAM" id="SSF51445">
    <property type="entry name" value="(Trans)glycosidases"/>
    <property type="match status" value="1"/>
</dbReference>
<dbReference type="GO" id="GO:0009254">
    <property type="term" value="P:peptidoglycan turnover"/>
    <property type="evidence" value="ECO:0007669"/>
    <property type="project" value="TreeGrafter"/>
</dbReference>
<evidence type="ECO:0000256" key="4">
    <source>
        <dbReference type="ARBA" id="ARBA00022801"/>
    </source>
</evidence>
<dbReference type="GO" id="GO:0005975">
    <property type="term" value="P:carbohydrate metabolic process"/>
    <property type="evidence" value="ECO:0007669"/>
    <property type="project" value="InterPro"/>
</dbReference>
<dbReference type="AlphaFoldDB" id="A0AAD0KAT5"/>
<feature type="region of interest" description="Disordered" evidence="6">
    <location>
        <begin position="32"/>
        <end position="61"/>
    </location>
</feature>
<feature type="chain" id="PRO_5041971485" description="beta-N-acetylhexosaminidase" evidence="7">
    <location>
        <begin position="28"/>
        <end position="400"/>
    </location>
</feature>
<name>A0AAD0KAT5_9ACTN</name>
<keyword evidence="7" id="KW-0732">Signal</keyword>
<dbReference type="GeneID" id="32690732"/>
<evidence type="ECO:0000256" key="6">
    <source>
        <dbReference type="SAM" id="MobiDB-lite"/>
    </source>
</evidence>
<dbReference type="Pfam" id="PF00933">
    <property type="entry name" value="Glyco_hydro_3"/>
    <property type="match status" value="1"/>
</dbReference>
<evidence type="ECO:0000256" key="1">
    <source>
        <dbReference type="ARBA" id="ARBA00001231"/>
    </source>
</evidence>
<dbReference type="EC" id="3.2.1.52" evidence="3"/>
<evidence type="ECO:0000256" key="7">
    <source>
        <dbReference type="SAM" id="SignalP"/>
    </source>
</evidence>
<feature type="domain" description="Glycoside hydrolase family 3 N-terminal" evidence="8">
    <location>
        <begin position="76"/>
        <end position="393"/>
    </location>
</feature>
<comment type="similarity">
    <text evidence="2">Belongs to the glycosyl hydrolase 3 family.</text>
</comment>
<evidence type="ECO:0000259" key="8">
    <source>
        <dbReference type="Pfam" id="PF00933"/>
    </source>
</evidence>
<evidence type="ECO:0000313" key="9">
    <source>
        <dbReference type="EMBL" id="AWO86041.1"/>
    </source>
</evidence>
<dbReference type="InterPro" id="IPR001764">
    <property type="entry name" value="Glyco_hydro_3_N"/>
</dbReference>
<evidence type="ECO:0000256" key="5">
    <source>
        <dbReference type="ARBA" id="ARBA00023295"/>
    </source>
</evidence>
<organism evidence="9 10">
    <name type="scientific">Gordonia terrae</name>
    <dbReference type="NCBI Taxonomy" id="2055"/>
    <lineage>
        <taxon>Bacteria</taxon>
        <taxon>Bacillati</taxon>
        <taxon>Actinomycetota</taxon>
        <taxon>Actinomycetes</taxon>
        <taxon>Mycobacteriales</taxon>
        <taxon>Gordoniaceae</taxon>
        <taxon>Gordonia</taxon>
    </lineage>
</organism>
<proteinExistence type="inferred from homology"/>
<feature type="signal peptide" evidence="7">
    <location>
        <begin position="1"/>
        <end position="27"/>
    </location>
</feature>
<dbReference type="RefSeq" id="WP_051987183.1">
    <property type="nucleotide sequence ID" value="NZ_CABEIC010000002.1"/>
</dbReference>
<keyword evidence="5" id="KW-0326">Glycosidase</keyword>
<keyword evidence="4" id="KW-0378">Hydrolase</keyword>
<dbReference type="PANTHER" id="PTHR30480">
    <property type="entry name" value="BETA-HEXOSAMINIDASE-RELATED"/>
    <property type="match status" value="1"/>
</dbReference>
<dbReference type="GO" id="GO:0004563">
    <property type="term" value="F:beta-N-acetylhexosaminidase activity"/>
    <property type="evidence" value="ECO:0007669"/>
    <property type="project" value="UniProtKB-EC"/>
</dbReference>
<protein>
    <recommendedName>
        <fullName evidence="3">beta-N-acetylhexosaminidase</fullName>
        <ecNumber evidence="3">3.2.1.52</ecNumber>
    </recommendedName>
</protein>
<dbReference type="KEGG" id="gta:BCM27_22970"/>
<evidence type="ECO:0000256" key="3">
    <source>
        <dbReference type="ARBA" id="ARBA00012663"/>
    </source>
</evidence>
<dbReference type="PANTHER" id="PTHR30480:SF13">
    <property type="entry name" value="BETA-HEXOSAMINIDASE"/>
    <property type="match status" value="1"/>
</dbReference>
<dbReference type="Gene3D" id="3.20.20.300">
    <property type="entry name" value="Glycoside hydrolase, family 3, N-terminal domain"/>
    <property type="match status" value="1"/>
</dbReference>
<evidence type="ECO:0000256" key="2">
    <source>
        <dbReference type="ARBA" id="ARBA00005336"/>
    </source>
</evidence>
<comment type="catalytic activity">
    <reaction evidence="1">
        <text>Hydrolysis of terminal non-reducing N-acetyl-D-hexosamine residues in N-acetyl-beta-D-hexosaminides.</text>
        <dbReference type="EC" id="3.2.1.52"/>
    </reaction>
</comment>